<evidence type="ECO:0000256" key="21">
    <source>
        <dbReference type="ARBA" id="ARBA00033213"/>
    </source>
</evidence>
<name>A0A356LJL1_9BURK</name>
<keyword evidence="7" id="KW-0488">Methylation</keyword>
<evidence type="ECO:0000256" key="31">
    <source>
        <dbReference type="ARBA" id="ARBA00048990"/>
    </source>
</evidence>
<comment type="cofactor">
    <cofactor evidence="1">
        <name>FAD</name>
        <dbReference type="ChEBI" id="CHEBI:57692"/>
    </cofactor>
</comment>
<comment type="catalytic activity">
    <reaction evidence="28">
        <text>hexan-3-one + NADPH + O2 + H(+) = ethyl butanoate + NADP(+) + H2O</text>
        <dbReference type="Rhea" id="RHEA:54844"/>
        <dbReference type="ChEBI" id="CHEBI:15377"/>
        <dbReference type="ChEBI" id="CHEBI:15378"/>
        <dbReference type="ChEBI" id="CHEBI:15379"/>
        <dbReference type="ChEBI" id="CHEBI:57783"/>
        <dbReference type="ChEBI" id="CHEBI:58349"/>
        <dbReference type="ChEBI" id="CHEBI:88764"/>
        <dbReference type="ChEBI" id="CHEBI:89891"/>
    </reaction>
    <physiologicalReaction direction="left-to-right" evidence="28">
        <dbReference type="Rhea" id="RHEA:54845"/>
    </physiologicalReaction>
</comment>
<dbReference type="PIRSF" id="PIRSF000332">
    <property type="entry name" value="FMO"/>
    <property type="match status" value="1"/>
</dbReference>
<keyword evidence="17 34" id="KW-0503">Monooxygenase</keyword>
<dbReference type="InterPro" id="IPR020946">
    <property type="entry name" value="Flavin_mOase-like"/>
</dbReference>
<comment type="catalytic activity">
    <reaction evidence="27">
        <text>NADPH + O2 + H(+) = H2O2 + NADP(+)</text>
        <dbReference type="Rhea" id="RHEA:11260"/>
        <dbReference type="ChEBI" id="CHEBI:15378"/>
        <dbReference type="ChEBI" id="CHEBI:15379"/>
        <dbReference type="ChEBI" id="CHEBI:16240"/>
        <dbReference type="ChEBI" id="CHEBI:57783"/>
        <dbReference type="ChEBI" id="CHEBI:58349"/>
        <dbReference type="EC" id="1.6.3.1"/>
    </reaction>
    <physiologicalReaction direction="left-to-right" evidence="27">
        <dbReference type="Rhea" id="RHEA:11261"/>
    </physiologicalReaction>
</comment>
<dbReference type="GO" id="GO:0016174">
    <property type="term" value="F:NAD(P)H oxidase H2O2-forming activity"/>
    <property type="evidence" value="ECO:0007669"/>
    <property type="project" value="UniProtKB-EC"/>
</dbReference>
<evidence type="ECO:0000256" key="22">
    <source>
        <dbReference type="ARBA" id="ARBA00033301"/>
    </source>
</evidence>
<evidence type="ECO:0000256" key="24">
    <source>
        <dbReference type="ARBA" id="ARBA00047426"/>
    </source>
</evidence>
<evidence type="ECO:0000256" key="33">
    <source>
        <dbReference type="ARBA" id="ARBA00049475"/>
    </source>
</evidence>
<evidence type="ECO:0000256" key="16">
    <source>
        <dbReference type="ARBA" id="ARBA00023002"/>
    </source>
</evidence>
<dbReference type="SUPFAM" id="SSF51905">
    <property type="entry name" value="FAD/NAD(P)-binding domain"/>
    <property type="match status" value="2"/>
</dbReference>
<evidence type="ECO:0000256" key="26">
    <source>
        <dbReference type="ARBA" id="ARBA00047855"/>
    </source>
</evidence>
<dbReference type="GO" id="GO:0004499">
    <property type="term" value="F:N,N-dimethylaniline monooxygenase activity"/>
    <property type="evidence" value="ECO:0007669"/>
    <property type="project" value="InterPro"/>
</dbReference>
<comment type="subcellular location">
    <subcellularLocation>
        <location evidence="2">Endoplasmic reticulum membrane</location>
        <topology evidence="2">Single-pass membrane protein</topology>
    </subcellularLocation>
    <subcellularLocation>
        <location evidence="3">Microsome membrane</location>
    </subcellularLocation>
</comment>
<evidence type="ECO:0000256" key="14">
    <source>
        <dbReference type="ARBA" id="ARBA00022857"/>
    </source>
</evidence>
<gene>
    <name evidence="34" type="ORF">DD666_14955</name>
</gene>
<dbReference type="AlphaFoldDB" id="A0A356LJL1"/>
<evidence type="ECO:0000256" key="23">
    <source>
        <dbReference type="ARBA" id="ARBA00045722"/>
    </source>
</evidence>
<evidence type="ECO:0000256" key="25">
    <source>
        <dbReference type="ARBA" id="ARBA00047574"/>
    </source>
</evidence>
<keyword evidence="13" id="KW-0492">Microsome</keyword>
<evidence type="ECO:0000256" key="8">
    <source>
        <dbReference type="ARBA" id="ARBA00022553"/>
    </source>
</evidence>
<evidence type="ECO:0000256" key="7">
    <source>
        <dbReference type="ARBA" id="ARBA00022481"/>
    </source>
</evidence>
<evidence type="ECO:0000313" key="35">
    <source>
        <dbReference type="Proteomes" id="UP000264036"/>
    </source>
</evidence>
<dbReference type="PANTHER" id="PTHR23023">
    <property type="entry name" value="DIMETHYLANILINE MONOOXYGENASE"/>
    <property type="match status" value="1"/>
</dbReference>
<dbReference type="PRINTS" id="PR00370">
    <property type="entry name" value="FMOXYGENASE"/>
</dbReference>
<protein>
    <recommendedName>
        <fullName evidence="6">Flavin-containing monooxygenase 5</fullName>
        <ecNumber evidence="5">1.6.3.1</ecNumber>
    </recommendedName>
    <alternativeName>
        <fullName evidence="22">Dimethylaniline monooxygenase [N-oxide-forming] 5</fullName>
    </alternativeName>
    <alternativeName>
        <fullName evidence="20">Dimethylaniline oxidase 5</fullName>
    </alternativeName>
    <alternativeName>
        <fullName evidence="21">NADPH oxidase</fullName>
    </alternativeName>
</protein>
<reference evidence="34 35" key="1">
    <citation type="journal article" date="2018" name="Nat. Biotechnol.">
        <title>A standardized bacterial taxonomy based on genome phylogeny substantially revises the tree of life.</title>
        <authorList>
            <person name="Parks D.H."/>
            <person name="Chuvochina M."/>
            <person name="Waite D.W."/>
            <person name="Rinke C."/>
            <person name="Skarshewski A."/>
            <person name="Chaumeil P.A."/>
            <person name="Hugenholtz P."/>
        </authorList>
    </citation>
    <scope>NUCLEOTIDE SEQUENCE [LARGE SCALE GENOMIC DNA]</scope>
    <source>
        <strain evidence="34">UBA10707</strain>
    </source>
</reference>
<dbReference type="GO" id="GO:0006629">
    <property type="term" value="P:lipid metabolic process"/>
    <property type="evidence" value="ECO:0007669"/>
    <property type="project" value="UniProtKB-KW"/>
</dbReference>
<comment type="catalytic activity">
    <reaction evidence="31">
        <text>heptan-4-one + NADPH + O2 + H(+) = propyl butanoate + NADP(+) + H2O</text>
        <dbReference type="Rhea" id="RHEA:54852"/>
        <dbReference type="ChEBI" id="CHEBI:15377"/>
        <dbReference type="ChEBI" id="CHEBI:15378"/>
        <dbReference type="ChEBI" id="CHEBI:15379"/>
        <dbReference type="ChEBI" id="CHEBI:57783"/>
        <dbReference type="ChEBI" id="CHEBI:58349"/>
        <dbReference type="ChEBI" id="CHEBI:89484"/>
        <dbReference type="ChEBI" id="CHEBI:89719"/>
    </reaction>
    <physiologicalReaction direction="left-to-right" evidence="31">
        <dbReference type="Rhea" id="RHEA:54853"/>
    </physiologicalReaction>
</comment>
<dbReference type="PRINTS" id="PR01125">
    <property type="entry name" value="FMOXYGENASE5"/>
</dbReference>
<comment type="caution">
    <text evidence="34">The sequence shown here is derived from an EMBL/GenBank/DDBJ whole genome shotgun (WGS) entry which is preliminary data.</text>
</comment>
<comment type="similarity">
    <text evidence="4">Belongs to the FMO family.</text>
</comment>
<comment type="catalytic activity">
    <reaction evidence="30">
        <text>(2E)-geranial + NADPH + O2 + H(+) = (1E)-2,6-dimethylhepta-1,5-dien-1-yl formate + NADP(+) + H2O</text>
        <dbReference type="Rhea" id="RHEA:54860"/>
        <dbReference type="ChEBI" id="CHEBI:15377"/>
        <dbReference type="ChEBI" id="CHEBI:15378"/>
        <dbReference type="ChEBI" id="CHEBI:15379"/>
        <dbReference type="ChEBI" id="CHEBI:16980"/>
        <dbReference type="ChEBI" id="CHEBI:57783"/>
        <dbReference type="ChEBI" id="CHEBI:58349"/>
        <dbReference type="ChEBI" id="CHEBI:138375"/>
    </reaction>
    <physiologicalReaction direction="left-to-right" evidence="30">
        <dbReference type="Rhea" id="RHEA:54861"/>
    </physiologicalReaction>
</comment>
<proteinExistence type="inferred from homology"/>
<evidence type="ECO:0000256" key="2">
    <source>
        <dbReference type="ARBA" id="ARBA00004389"/>
    </source>
</evidence>
<evidence type="ECO:0000256" key="6">
    <source>
        <dbReference type="ARBA" id="ARBA00019213"/>
    </source>
</evidence>
<dbReference type="InterPro" id="IPR002257">
    <property type="entry name" value="Flavin_mOase_5"/>
</dbReference>
<dbReference type="InterPro" id="IPR000960">
    <property type="entry name" value="Flavin_mOase"/>
</dbReference>
<organism evidence="34 35">
    <name type="scientific">Advenella kashmirensis</name>
    <dbReference type="NCBI Taxonomy" id="310575"/>
    <lineage>
        <taxon>Bacteria</taxon>
        <taxon>Pseudomonadati</taxon>
        <taxon>Pseudomonadota</taxon>
        <taxon>Betaproteobacteria</taxon>
        <taxon>Burkholderiales</taxon>
        <taxon>Alcaligenaceae</taxon>
    </lineage>
</organism>
<evidence type="ECO:0000256" key="12">
    <source>
        <dbReference type="ARBA" id="ARBA00022827"/>
    </source>
</evidence>
<keyword evidence="18" id="KW-0443">Lipid metabolism</keyword>
<evidence type="ECO:0000256" key="29">
    <source>
        <dbReference type="ARBA" id="ARBA00048459"/>
    </source>
</evidence>
<dbReference type="GO" id="GO:0050660">
    <property type="term" value="F:flavin adenine dinucleotide binding"/>
    <property type="evidence" value="ECO:0007669"/>
    <property type="project" value="InterPro"/>
</dbReference>
<keyword evidence="14" id="KW-0521">NADP</keyword>
<evidence type="ECO:0000256" key="30">
    <source>
        <dbReference type="ARBA" id="ARBA00048989"/>
    </source>
</evidence>
<evidence type="ECO:0000256" key="3">
    <source>
        <dbReference type="ARBA" id="ARBA00004524"/>
    </source>
</evidence>
<keyword evidence="9" id="KW-0285">Flavoprotein</keyword>
<keyword evidence="10" id="KW-0812">Transmembrane</keyword>
<dbReference type="Gene3D" id="3.50.50.60">
    <property type="entry name" value="FAD/NAD(P)-binding domain"/>
    <property type="match status" value="1"/>
</dbReference>
<evidence type="ECO:0000256" key="20">
    <source>
        <dbReference type="ARBA" id="ARBA00029728"/>
    </source>
</evidence>
<keyword evidence="19" id="KW-0472">Membrane</keyword>
<evidence type="ECO:0000256" key="5">
    <source>
        <dbReference type="ARBA" id="ARBA00012698"/>
    </source>
</evidence>
<accession>A0A356LJL1</accession>
<dbReference type="EMBL" id="DOEK01000030">
    <property type="protein sequence ID" value="HBP30705.1"/>
    <property type="molecule type" value="Genomic_DNA"/>
</dbReference>
<dbReference type="GO" id="GO:0050661">
    <property type="term" value="F:NADP binding"/>
    <property type="evidence" value="ECO:0007669"/>
    <property type="project" value="InterPro"/>
</dbReference>
<evidence type="ECO:0000256" key="1">
    <source>
        <dbReference type="ARBA" id="ARBA00001974"/>
    </source>
</evidence>
<evidence type="ECO:0000256" key="10">
    <source>
        <dbReference type="ARBA" id="ARBA00022692"/>
    </source>
</evidence>
<dbReference type="InterPro" id="IPR036188">
    <property type="entry name" value="FAD/NAD-bd_sf"/>
</dbReference>
<dbReference type="Proteomes" id="UP000264036">
    <property type="component" value="Unassembled WGS sequence"/>
</dbReference>
<evidence type="ECO:0000256" key="13">
    <source>
        <dbReference type="ARBA" id="ARBA00022848"/>
    </source>
</evidence>
<evidence type="ECO:0000313" key="34">
    <source>
        <dbReference type="EMBL" id="HBP30705.1"/>
    </source>
</evidence>
<evidence type="ECO:0000256" key="15">
    <source>
        <dbReference type="ARBA" id="ARBA00022989"/>
    </source>
</evidence>
<comment type="catalytic activity">
    <reaction evidence="25">
        <text>heptan-2-one + NADPH + O2 + H(+) = pentyl acetate + NADP(+) + H2O</text>
        <dbReference type="Rhea" id="RHEA:54836"/>
        <dbReference type="ChEBI" id="CHEBI:5672"/>
        <dbReference type="ChEBI" id="CHEBI:15377"/>
        <dbReference type="ChEBI" id="CHEBI:15378"/>
        <dbReference type="ChEBI" id="CHEBI:15379"/>
        <dbReference type="ChEBI" id="CHEBI:57783"/>
        <dbReference type="ChEBI" id="CHEBI:58349"/>
        <dbReference type="ChEBI" id="CHEBI:87362"/>
    </reaction>
    <physiologicalReaction direction="left-to-right" evidence="25">
        <dbReference type="Rhea" id="RHEA:54837"/>
    </physiologicalReaction>
</comment>
<keyword evidence="11" id="KW-0256">Endoplasmic reticulum</keyword>
<evidence type="ECO:0000256" key="19">
    <source>
        <dbReference type="ARBA" id="ARBA00023136"/>
    </source>
</evidence>
<keyword evidence="8" id="KW-0597">Phosphoprotein</keyword>
<dbReference type="EC" id="1.6.3.1" evidence="5"/>
<comment type="catalytic activity">
    <reaction evidence="33">
        <text>octan-3-one + NADPH + O2 + H(+) = pentyl propanoate + NADP(+) + H2O</text>
        <dbReference type="Rhea" id="RHEA:54840"/>
        <dbReference type="ChEBI" id="CHEBI:15377"/>
        <dbReference type="ChEBI" id="CHEBI:15378"/>
        <dbReference type="ChEBI" id="CHEBI:15379"/>
        <dbReference type="ChEBI" id="CHEBI:57783"/>
        <dbReference type="ChEBI" id="CHEBI:58349"/>
        <dbReference type="ChEBI" id="CHEBI:80946"/>
        <dbReference type="ChEBI" id="CHEBI:87373"/>
    </reaction>
    <physiologicalReaction direction="left-to-right" evidence="33">
        <dbReference type="Rhea" id="RHEA:54841"/>
    </physiologicalReaction>
</comment>
<evidence type="ECO:0000256" key="4">
    <source>
        <dbReference type="ARBA" id="ARBA00009183"/>
    </source>
</evidence>
<evidence type="ECO:0000256" key="17">
    <source>
        <dbReference type="ARBA" id="ARBA00023033"/>
    </source>
</evidence>
<evidence type="ECO:0000256" key="11">
    <source>
        <dbReference type="ARBA" id="ARBA00022824"/>
    </source>
</evidence>
<comment type="function">
    <text evidence="23">Acts as a Baeyer-Villiger monooxygenase on a broad range of substrates. Catalyzes the insertion of an oxygen atom into a carbon-carbon bond adjacent to a carbonyl, which converts ketones to esters. Active on diverse carbonyl compounds, whereas soft nucleophiles are mostly non- or poorly reactive. In contrast with other forms of FMO it is non- or poorly active on 'classical' substrates such as drugs, pesticides, and dietary components containing soft nucleophilic heteroatoms. Able to oxidize drug molecules bearing a carbonyl group on an aliphatic chain, such as nabumetone and pentoxifylline. Also, in the absence of substrates, shows slow but yet significant NADPH oxidase activity. Acts as a positive modulator of cholesterol biosynthesis as well as glucose homeostasis, promoting metabolic aging via pleiotropic effects.</text>
</comment>
<keyword evidence="16" id="KW-0560">Oxidoreductase</keyword>
<keyword evidence="12" id="KW-0274">FAD</keyword>
<dbReference type="Pfam" id="PF00743">
    <property type="entry name" value="FMO-like"/>
    <property type="match status" value="1"/>
</dbReference>
<evidence type="ECO:0000256" key="32">
    <source>
        <dbReference type="ARBA" id="ARBA00049443"/>
    </source>
</evidence>
<evidence type="ECO:0000256" key="28">
    <source>
        <dbReference type="ARBA" id="ARBA00047977"/>
    </source>
</evidence>
<keyword evidence="15" id="KW-1133">Transmembrane helix</keyword>
<evidence type="ECO:0000256" key="27">
    <source>
        <dbReference type="ARBA" id="ARBA00047864"/>
    </source>
</evidence>
<evidence type="ECO:0000256" key="18">
    <source>
        <dbReference type="ARBA" id="ARBA00023098"/>
    </source>
</evidence>
<comment type="catalytic activity">
    <reaction evidence="29">
        <text>octan-3-one + NADPH + O2 + H(+) = ethyl hexanoate + NADP(+) + H2O</text>
        <dbReference type="Rhea" id="RHEA:54856"/>
        <dbReference type="ChEBI" id="CHEBI:15377"/>
        <dbReference type="ChEBI" id="CHEBI:15378"/>
        <dbReference type="ChEBI" id="CHEBI:15379"/>
        <dbReference type="ChEBI" id="CHEBI:57783"/>
        <dbReference type="ChEBI" id="CHEBI:58349"/>
        <dbReference type="ChEBI" id="CHEBI:80946"/>
        <dbReference type="ChEBI" id="CHEBI:86055"/>
    </reaction>
    <physiologicalReaction direction="left-to-right" evidence="29">
        <dbReference type="Rhea" id="RHEA:54857"/>
    </physiologicalReaction>
</comment>
<dbReference type="FunFam" id="3.50.50.60:FF:000159">
    <property type="entry name" value="Dimethylaniline monooxygenase [N-oxide-forming]"/>
    <property type="match status" value="1"/>
</dbReference>
<evidence type="ECO:0000256" key="9">
    <source>
        <dbReference type="ARBA" id="ARBA00022630"/>
    </source>
</evidence>
<sequence length="436" mass="49107">MHDLSHLPVCIIGAGSSGVTAAKHLKEKNVPFDCFEAGSHIGGMWRYENDNDMSSAYRSLHVDTSRKNLGYSDFPISDRYPDFLSHSEVIEYLEAYAQKAGILPLITFNTKVLRVVPNPDGSWQVDLDTNETHRYRAVIVANGHLWDPRVAQFPGHFEGDAIHSHYYRTADRFEDKNVLIVGIGNSAVDIAVDVCKSARRTFLSTRRSAWIMPKYIMGKPIDRWIGFFSKKLKLTTPCSRAIVQKIAYLVTGDQERFGIPKPKHPIWREHATLSQELIPYCGHGWIKIKPNVKALGGVHVDFEDGSQEKIDAIIYATGYKTTFPFLEGNVFSVPDGKASLYRRILVPDRPGLYMLGLIQPVGPTIPLVEIQAKWMASVLAGEIALPGKEQMQSEITQHRKGIEKRYIGSARYTLEVEAKKYARQLYSDIRQAKAGF</sequence>
<comment type="catalytic activity">
    <reaction evidence="24">
        <text>hexan-3-one + NADPH + O2 + H(+) = propyl propanoate + NADP(+) + H2O</text>
        <dbReference type="Rhea" id="RHEA:54848"/>
        <dbReference type="ChEBI" id="CHEBI:15377"/>
        <dbReference type="ChEBI" id="CHEBI:15378"/>
        <dbReference type="ChEBI" id="CHEBI:15379"/>
        <dbReference type="ChEBI" id="CHEBI:57783"/>
        <dbReference type="ChEBI" id="CHEBI:58349"/>
        <dbReference type="ChEBI" id="CHEBI:89828"/>
        <dbReference type="ChEBI" id="CHEBI:89891"/>
    </reaction>
    <physiologicalReaction direction="left-to-right" evidence="24">
        <dbReference type="Rhea" id="RHEA:54849"/>
    </physiologicalReaction>
</comment>
<dbReference type="InterPro" id="IPR050346">
    <property type="entry name" value="FMO-like"/>
</dbReference>
<comment type="catalytic activity">
    <reaction evidence="32">
        <text>N,N-dimethylaniline + NADPH + O2 + H(+) = N,N-dimethylaniline N-oxide + NADP(+) + H2O</text>
        <dbReference type="Rhea" id="RHEA:24468"/>
        <dbReference type="ChEBI" id="CHEBI:15377"/>
        <dbReference type="ChEBI" id="CHEBI:15378"/>
        <dbReference type="ChEBI" id="CHEBI:15379"/>
        <dbReference type="ChEBI" id="CHEBI:16269"/>
        <dbReference type="ChEBI" id="CHEBI:17735"/>
        <dbReference type="ChEBI" id="CHEBI:57783"/>
        <dbReference type="ChEBI" id="CHEBI:58349"/>
        <dbReference type="EC" id="1.14.13.8"/>
    </reaction>
    <physiologicalReaction direction="left-to-right" evidence="32">
        <dbReference type="Rhea" id="RHEA:24469"/>
    </physiologicalReaction>
</comment>
<comment type="catalytic activity">
    <reaction evidence="26">
        <text>sulcatone + NADPH + O2 + H(+) = 4-methylpent-3-en-1-yl acetate + NADP(+) + H2O</text>
        <dbReference type="Rhea" id="RHEA:54864"/>
        <dbReference type="ChEBI" id="CHEBI:15377"/>
        <dbReference type="ChEBI" id="CHEBI:15378"/>
        <dbReference type="ChEBI" id="CHEBI:15379"/>
        <dbReference type="ChEBI" id="CHEBI:16310"/>
        <dbReference type="ChEBI" id="CHEBI:57783"/>
        <dbReference type="ChEBI" id="CHEBI:58349"/>
        <dbReference type="ChEBI" id="CHEBI:138373"/>
    </reaction>
    <physiologicalReaction direction="left-to-right" evidence="26">
        <dbReference type="Rhea" id="RHEA:54865"/>
    </physiologicalReaction>
</comment>